<evidence type="ECO:0000313" key="4">
    <source>
        <dbReference type="Proteomes" id="UP001479436"/>
    </source>
</evidence>
<comment type="caution">
    <text evidence="3">The sequence shown here is derived from an EMBL/GenBank/DDBJ whole genome shotgun (WGS) entry which is preliminary data.</text>
</comment>
<sequence>MSFIPPTLPHLRNTRQEALSLYKALLKEGSRFFDDHAREYVLERVRERFRTYQQWSYLPRIISKLSEGRKGLKHLKQANENDSKSVMRIMELAYSRRGKRKHDLLKPFMTPPPNNEFGENPKILNKPVHPILHQLLKSQLKSIELGTPPDTSLTAVRVRNMKLKHHERNLSAVVPPLPKEFVETIEKKAQFSDDNSHLMKPRFMPGKNHDGLGQLQNPAIPPRARRRYFQKLLTQIPIVNIDSNNNPSRRIIIEKSPWAVGVRSSTINNFDLFGLNPDELNKKPSKPSKKSGK</sequence>
<feature type="region of interest" description="Disordered" evidence="1">
    <location>
        <begin position="274"/>
        <end position="293"/>
    </location>
</feature>
<dbReference type="EMBL" id="JASJQH010000110">
    <property type="protein sequence ID" value="KAK9766972.1"/>
    <property type="molecule type" value="Genomic_DNA"/>
</dbReference>
<evidence type="ECO:0000313" key="3">
    <source>
        <dbReference type="EMBL" id="KAK9766972.1"/>
    </source>
</evidence>
<dbReference type="Proteomes" id="UP001479436">
    <property type="component" value="Unassembled WGS sequence"/>
</dbReference>
<protein>
    <recommendedName>
        <fullName evidence="2">LYR motif-containing protein Cup1-like N-terminal domain-containing protein</fullName>
    </recommendedName>
</protein>
<dbReference type="CDD" id="cd20273">
    <property type="entry name" value="Complex1_LYR_unchar"/>
    <property type="match status" value="1"/>
</dbReference>
<organism evidence="3 4">
    <name type="scientific">Basidiobolus ranarum</name>
    <dbReference type="NCBI Taxonomy" id="34480"/>
    <lineage>
        <taxon>Eukaryota</taxon>
        <taxon>Fungi</taxon>
        <taxon>Fungi incertae sedis</taxon>
        <taxon>Zoopagomycota</taxon>
        <taxon>Entomophthoromycotina</taxon>
        <taxon>Basidiobolomycetes</taxon>
        <taxon>Basidiobolales</taxon>
        <taxon>Basidiobolaceae</taxon>
        <taxon>Basidiobolus</taxon>
    </lineage>
</organism>
<gene>
    <name evidence="3" type="ORF">K7432_003564</name>
</gene>
<dbReference type="Pfam" id="PF20263">
    <property type="entry name" value="LYRM2-like"/>
    <property type="match status" value="1"/>
</dbReference>
<feature type="domain" description="LYR motif-containing protein Cup1-like N-terminal" evidence="2">
    <location>
        <begin position="21"/>
        <end position="105"/>
    </location>
</feature>
<keyword evidence="4" id="KW-1185">Reference proteome</keyword>
<feature type="compositionally biased region" description="Basic residues" evidence="1">
    <location>
        <begin position="283"/>
        <end position="293"/>
    </location>
</feature>
<accession>A0ABR2WZT3</accession>
<name>A0ABR2WZT3_9FUNG</name>
<evidence type="ECO:0000259" key="2">
    <source>
        <dbReference type="Pfam" id="PF20263"/>
    </source>
</evidence>
<evidence type="ECO:0000256" key="1">
    <source>
        <dbReference type="SAM" id="MobiDB-lite"/>
    </source>
</evidence>
<dbReference type="InterPro" id="IPR046896">
    <property type="entry name" value="Cup1-like_N"/>
</dbReference>
<proteinExistence type="predicted"/>
<reference evidence="3 4" key="1">
    <citation type="submission" date="2023-04" db="EMBL/GenBank/DDBJ databases">
        <title>Genome of Basidiobolus ranarum AG-B5.</title>
        <authorList>
            <person name="Stajich J.E."/>
            <person name="Carter-House D."/>
            <person name="Gryganskyi A."/>
        </authorList>
    </citation>
    <scope>NUCLEOTIDE SEQUENCE [LARGE SCALE GENOMIC DNA]</scope>
    <source>
        <strain evidence="3 4">AG-B5</strain>
    </source>
</reference>